<dbReference type="AlphaFoldDB" id="A0A1Q9E2J4"/>
<name>A0A1Q9E2J4_SYMMI</name>
<feature type="signal peptide" evidence="2">
    <location>
        <begin position="1"/>
        <end position="15"/>
    </location>
</feature>
<feature type="region of interest" description="Disordered" evidence="1">
    <location>
        <begin position="549"/>
        <end position="573"/>
    </location>
</feature>
<keyword evidence="4" id="KW-1185">Reference proteome</keyword>
<evidence type="ECO:0000256" key="2">
    <source>
        <dbReference type="SAM" id="SignalP"/>
    </source>
</evidence>
<evidence type="ECO:0000313" key="3">
    <source>
        <dbReference type="EMBL" id="OLQ01648.1"/>
    </source>
</evidence>
<feature type="compositionally biased region" description="Basic and acidic residues" evidence="1">
    <location>
        <begin position="558"/>
        <end position="573"/>
    </location>
</feature>
<keyword evidence="2" id="KW-0732">Signal</keyword>
<feature type="chain" id="PRO_5043489808" evidence="2">
    <location>
        <begin position="16"/>
        <end position="722"/>
    </location>
</feature>
<dbReference type="Proteomes" id="UP000186817">
    <property type="component" value="Unassembled WGS sequence"/>
</dbReference>
<dbReference type="OrthoDB" id="418480at2759"/>
<sequence>MWKSLLVGLLAHVLAEEEGSCMLQKKQMQHKLIAKDYCEGTQKVLNFNNFSHGDEVFPDSIPGVTIEATRRATEPEPGFAKNCSGPLLILDTRDPDFRSFDKDLKNCENCTLMLWSKDGNRNKVNDCGEHPGVMISFKYEELQDLIDIELWDLEEPTFIELYGADGELLKNVSAPNGPDQDGNPATVDLMTEGVKEMIVYMGGSGAVRKIRSCEPAPPFCPGPPGELTFNSFSHGDEILLDSIRGMTIEATRRATEPEPGFPKNCSGPLLILDTRDPDGRSFDKDLKRCENCTLMLWSKDGNRRKVNDCGEHPGVKISFKFRKLQSLVDIELWDLEEPTFIELYGADGEMLKNISAPDGPEQDGNPAIVELLTEGVKEMIVYMGGSGAIRRIRACKAPGSVVGVGERGSGSDAYGCLPRTLLEQAVERIPQIMSLKAMIRAVAEEATGPDGLDDMIENAYENAVGAEDTGSSYMSMSPGKLCEADGEMMMETPCKQAVEMDLDTMEPSPLKMHAEPALESLDPSTVETQPVNIMELGIVPNVTSKVQSFAPAPEPQLPEDRRQAAQEKRAPVHVRPADMPEQLVQQAELQSQLLEQKVAAAAKAKAAGPKAKKQQAAAAATADLDAAAAAPTAAEAVDLKRANIEVPPGFKGERLSFTATVPGSDSRATIEWKDGSVYVKKSRGLKDPEIKIDKKGGSTLSVRKYGGWMATWKMAQKCARPL</sequence>
<gene>
    <name evidence="3" type="ORF">AK812_SmicGene15576</name>
</gene>
<organism evidence="3 4">
    <name type="scientific">Symbiodinium microadriaticum</name>
    <name type="common">Dinoflagellate</name>
    <name type="synonym">Zooxanthella microadriatica</name>
    <dbReference type="NCBI Taxonomy" id="2951"/>
    <lineage>
        <taxon>Eukaryota</taxon>
        <taxon>Sar</taxon>
        <taxon>Alveolata</taxon>
        <taxon>Dinophyceae</taxon>
        <taxon>Suessiales</taxon>
        <taxon>Symbiodiniaceae</taxon>
        <taxon>Symbiodinium</taxon>
    </lineage>
</organism>
<accession>A0A1Q9E2J4</accession>
<proteinExistence type="predicted"/>
<protein>
    <submittedName>
        <fullName evidence="3">Uncharacterized protein</fullName>
    </submittedName>
</protein>
<evidence type="ECO:0000256" key="1">
    <source>
        <dbReference type="SAM" id="MobiDB-lite"/>
    </source>
</evidence>
<dbReference type="EMBL" id="LSRX01000285">
    <property type="protein sequence ID" value="OLQ01648.1"/>
    <property type="molecule type" value="Genomic_DNA"/>
</dbReference>
<evidence type="ECO:0000313" key="4">
    <source>
        <dbReference type="Proteomes" id="UP000186817"/>
    </source>
</evidence>
<reference evidence="3 4" key="1">
    <citation type="submission" date="2016-02" db="EMBL/GenBank/DDBJ databases">
        <title>Genome analysis of coral dinoflagellate symbionts highlights evolutionary adaptations to a symbiotic lifestyle.</title>
        <authorList>
            <person name="Aranda M."/>
            <person name="Li Y."/>
            <person name="Liew Y.J."/>
            <person name="Baumgarten S."/>
            <person name="Simakov O."/>
            <person name="Wilson M."/>
            <person name="Piel J."/>
            <person name="Ashoor H."/>
            <person name="Bougouffa S."/>
            <person name="Bajic V.B."/>
            <person name="Ryu T."/>
            <person name="Ravasi T."/>
            <person name="Bayer T."/>
            <person name="Micklem G."/>
            <person name="Kim H."/>
            <person name="Bhak J."/>
            <person name="Lajeunesse T.C."/>
            <person name="Voolstra C.R."/>
        </authorList>
    </citation>
    <scope>NUCLEOTIDE SEQUENCE [LARGE SCALE GENOMIC DNA]</scope>
    <source>
        <strain evidence="3 4">CCMP2467</strain>
    </source>
</reference>
<comment type="caution">
    <text evidence="3">The sequence shown here is derived from an EMBL/GenBank/DDBJ whole genome shotgun (WGS) entry which is preliminary data.</text>
</comment>